<comment type="function">
    <text evidence="7">Catalyzes the methyl esterification of L-isoaspartyl residues in peptides and proteins that result from spontaneous decomposition of normal L-aspartyl and L-asparaginyl residues. It plays a role in the repair and/or degradation of damaged proteins.</text>
</comment>
<dbReference type="GO" id="GO:0005737">
    <property type="term" value="C:cytoplasm"/>
    <property type="evidence" value="ECO:0007669"/>
    <property type="project" value="UniProtKB-SubCell"/>
</dbReference>
<dbReference type="Gene3D" id="3.40.50.150">
    <property type="entry name" value="Vaccinia Virus protein VP39"/>
    <property type="match status" value="1"/>
</dbReference>
<keyword evidence="3 7" id="KW-0963">Cytoplasm</keyword>
<dbReference type="Proteomes" id="UP000955338">
    <property type="component" value="Chromosome"/>
</dbReference>
<keyword evidence="9" id="KW-1185">Reference proteome</keyword>
<dbReference type="EMBL" id="CP022011">
    <property type="protein sequence ID" value="QDJ14107.1"/>
    <property type="molecule type" value="Genomic_DNA"/>
</dbReference>
<evidence type="ECO:0000313" key="8">
    <source>
        <dbReference type="EMBL" id="QDJ14107.1"/>
    </source>
</evidence>
<dbReference type="GO" id="GO:0032259">
    <property type="term" value="P:methylation"/>
    <property type="evidence" value="ECO:0007669"/>
    <property type="project" value="UniProtKB-KW"/>
</dbReference>
<dbReference type="GO" id="GO:0004719">
    <property type="term" value="F:protein-L-isoaspartate (D-aspartate) O-methyltransferase activity"/>
    <property type="evidence" value="ECO:0007669"/>
    <property type="project" value="UniProtKB-UniRule"/>
</dbReference>
<evidence type="ECO:0000256" key="6">
    <source>
        <dbReference type="ARBA" id="ARBA00022691"/>
    </source>
</evidence>
<evidence type="ECO:0000256" key="1">
    <source>
        <dbReference type="ARBA" id="ARBA00004496"/>
    </source>
</evidence>
<evidence type="ECO:0000256" key="7">
    <source>
        <dbReference type="HAMAP-Rule" id="MF_00090"/>
    </source>
</evidence>
<accession>A0A8E3MEM3</accession>
<reference evidence="8" key="1">
    <citation type="submission" date="2017-06" db="EMBL/GenBank/DDBJ databases">
        <title>Genome sequencing of pathogenic and non-pathogenic strains within Bisgaard taxon 40.</title>
        <authorList>
            <person name="Ladner J.T."/>
            <person name="Lovett S.P."/>
            <person name="Koroleva G."/>
            <person name="Lorch J.M."/>
        </authorList>
    </citation>
    <scope>NUCLEOTIDE SEQUENCE</scope>
    <source>
        <strain evidence="8">27576-1-I1</strain>
    </source>
</reference>
<dbReference type="PROSITE" id="PS01279">
    <property type="entry name" value="PCMT"/>
    <property type="match status" value="1"/>
</dbReference>
<evidence type="ECO:0000256" key="5">
    <source>
        <dbReference type="ARBA" id="ARBA00022679"/>
    </source>
</evidence>
<dbReference type="Pfam" id="PF01135">
    <property type="entry name" value="PCMT"/>
    <property type="match status" value="1"/>
</dbReference>
<comment type="subcellular location">
    <subcellularLocation>
        <location evidence="1 7">Cytoplasm</location>
    </subcellularLocation>
</comment>
<evidence type="ECO:0000256" key="3">
    <source>
        <dbReference type="ARBA" id="ARBA00022490"/>
    </source>
</evidence>
<sequence length="209" mass="23625">MSTVEQREMIEALYAQGIQDQAVLQVMYDTPRANFIETVFARQSCKNISLPIGHGQTISKPYTVALMTSLLQLNKQDKVLEIGTGCGYQTAILAKLAKQVFSVERIKELQWQAMLRLKKLDLYNITLKHDDGWQGWLAYAPFDAIIVTAAPNSIPHALLEQLADGGRLVLPVGDQHHQMLKRITRHQQQFQVENIETVKFVPLVKGETE</sequence>
<dbReference type="RefSeq" id="WP_261919807.1">
    <property type="nucleotide sequence ID" value="NZ_CP022010.1"/>
</dbReference>
<dbReference type="CDD" id="cd02440">
    <property type="entry name" value="AdoMet_MTases"/>
    <property type="match status" value="1"/>
</dbReference>
<dbReference type="SUPFAM" id="SSF53335">
    <property type="entry name" value="S-adenosyl-L-methionine-dependent methyltransferases"/>
    <property type="match status" value="1"/>
</dbReference>
<dbReference type="EC" id="2.1.1.77" evidence="7"/>
<feature type="active site" evidence="7">
    <location>
        <position position="59"/>
    </location>
</feature>
<keyword evidence="4 7" id="KW-0489">Methyltransferase</keyword>
<dbReference type="InterPro" id="IPR000682">
    <property type="entry name" value="PCMT"/>
</dbReference>
<dbReference type="InterPro" id="IPR029063">
    <property type="entry name" value="SAM-dependent_MTases_sf"/>
</dbReference>
<organism evidence="8 9">
    <name type="scientific">Mergibacter septicus</name>
    <dbReference type="NCBI Taxonomy" id="221402"/>
    <lineage>
        <taxon>Bacteria</taxon>
        <taxon>Pseudomonadati</taxon>
        <taxon>Pseudomonadota</taxon>
        <taxon>Gammaproteobacteria</taxon>
        <taxon>Pasteurellales</taxon>
        <taxon>Pasteurellaceae</taxon>
        <taxon>Mergibacter</taxon>
    </lineage>
</organism>
<evidence type="ECO:0000313" key="9">
    <source>
        <dbReference type="Proteomes" id="UP000955338"/>
    </source>
</evidence>
<dbReference type="FunFam" id="3.40.50.150:FF:000010">
    <property type="entry name" value="Protein-L-isoaspartate O-methyltransferase"/>
    <property type="match status" value="1"/>
</dbReference>
<gene>
    <name evidence="7" type="primary">pcm</name>
    <name evidence="8" type="ORF">CEP48_01115</name>
</gene>
<dbReference type="AlphaFoldDB" id="A0A8E3MEM3"/>
<proteinExistence type="inferred from homology"/>
<evidence type="ECO:0000256" key="4">
    <source>
        <dbReference type="ARBA" id="ARBA00022603"/>
    </source>
</evidence>
<keyword evidence="6 7" id="KW-0949">S-adenosyl-L-methionine</keyword>
<dbReference type="HAMAP" id="MF_00090">
    <property type="entry name" value="PIMT"/>
    <property type="match status" value="1"/>
</dbReference>
<dbReference type="NCBIfam" id="NF001453">
    <property type="entry name" value="PRK00312.1"/>
    <property type="match status" value="1"/>
</dbReference>
<comment type="similarity">
    <text evidence="2 7">Belongs to the methyltransferase superfamily. L-isoaspartyl/D-aspartyl protein methyltransferase family.</text>
</comment>
<dbReference type="PANTHER" id="PTHR11579:SF0">
    <property type="entry name" value="PROTEIN-L-ISOASPARTATE(D-ASPARTATE) O-METHYLTRANSFERASE"/>
    <property type="match status" value="1"/>
</dbReference>
<evidence type="ECO:0000256" key="2">
    <source>
        <dbReference type="ARBA" id="ARBA00005369"/>
    </source>
</evidence>
<dbReference type="NCBIfam" id="TIGR00080">
    <property type="entry name" value="pimt"/>
    <property type="match status" value="1"/>
</dbReference>
<dbReference type="GO" id="GO:0030091">
    <property type="term" value="P:protein repair"/>
    <property type="evidence" value="ECO:0007669"/>
    <property type="project" value="UniProtKB-UniRule"/>
</dbReference>
<dbReference type="PANTHER" id="PTHR11579">
    <property type="entry name" value="PROTEIN-L-ISOASPARTATE O-METHYLTRANSFERASE"/>
    <property type="match status" value="1"/>
</dbReference>
<comment type="catalytic activity">
    <reaction evidence="7">
        <text>[protein]-L-isoaspartate + S-adenosyl-L-methionine = [protein]-L-isoaspartate alpha-methyl ester + S-adenosyl-L-homocysteine</text>
        <dbReference type="Rhea" id="RHEA:12705"/>
        <dbReference type="Rhea" id="RHEA-COMP:12143"/>
        <dbReference type="Rhea" id="RHEA-COMP:12144"/>
        <dbReference type="ChEBI" id="CHEBI:57856"/>
        <dbReference type="ChEBI" id="CHEBI:59789"/>
        <dbReference type="ChEBI" id="CHEBI:90596"/>
        <dbReference type="ChEBI" id="CHEBI:90598"/>
        <dbReference type="EC" id="2.1.1.77"/>
    </reaction>
</comment>
<keyword evidence="5 7" id="KW-0808">Transferase</keyword>
<protein>
    <recommendedName>
        <fullName evidence="7">Protein-L-isoaspartate O-methyltransferase</fullName>
        <ecNumber evidence="7">2.1.1.77</ecNumber>
    </recommendedName>
    <alternativeName>
        <fullName evidence="7">L-isoaspartyl protein carboxyl methyltransferase</fullName>
    </alternativeName>
    <alternativeName>
        <fullName evidence="7">Protein L-isoaspartyl methyltransferase</fullName>
    </alternativeName>
    <alternativeName>
        <fullName evidence="7">Protein-beta-aspartate methyltransferase</fullName>
        <shortName evidence="7">PIMT</shortName>
    </alternativeName>
</protein>
<name>A0A8E3MEM3_9PAST</name>